<dbReference type="EMBL" id="BGPR01011348">
    <property type="protein sequence ID" value="GBN50861.1"/>
    <property type="molecule type" value="Genomic_DNA"/>
</dbReference>
<dbReference type="AlphaFoldDB" id="A0A4Y2PI11"/>
<gene>
    <name evidence="2" type="ORF">AVEN_64312_1</name>
</gene>
<evidence type="ECO:0000256" key="1">
    <source>
        <dbReference type="SAM" id="MobiDB-lite"/>
    </source>
</evidence>
<comment type="caution">
    <text evidence="2">The sequence shown here is derived from an EMBL/GenBank/DDBJ whole genome shotgun (WGS) entry which is preliminary data.</text>
</comment>
<evidence type="ECO:0000313" key="3">
    <source>
        <dbReference type="Proteomes" id="UP000499080"/>
    </source>
</evidence>
<sequence>MGEHPNGMLLICQVSSRIEFPKSCPLLVSLVILTSRFEAARGLFWDGPRNFETRSDDDEDTSAGTPSWDGSLPAGPLPALHPSWVGRASVSIFAPHQREYVWPPT</sequence>
<reference evidence="2 3" key="1">
    <citation type="journal article" date="2019" name="Sci. Rep.">
        <title>Orb-weaving spider Araneus ventricosus genome elucidates the spidroin gene catalogue.</title>
        <authorList>
            <person name="Kono N."/>
            <person name="Nakamura H."/>
            <person name="Ohtoshi R."/>
            <person name="Moran D.A.P."/>
            <person name="Shinohara A."/>
            <person name="Yoshida Y."/>
            <person name="Fujiwara M."/>
            <person name="Mori M."/>
            <person name="Tomita M."/>
            <person name="Arakawa K."/>
        </authorList>
    </citation>
    <scope>NUCLEOTIDE SEQUENCE [LARGE SCALE GENOMIC DNA]</scope>
</reference>
<keyword evidence="3" id="KW-1185">Reference proteome</keyword>
<evidence type="ECO:0000313" key="2">
    <source>
        <dbReference type="EMBL" id="GBN50861.1"/>
    </source>
</evidence>
<organism evidence="2 3">
    <name type="scientific">Araneus ventricosus</name>
    <name type="common">Orbweaver spider</name>
    <name type="synonym">Epeira ventricosa</name>
    <dbReference type="NCBI Taxonomy" id="182803"/>
    <lineage>
        <taxon>Eukaryota</taxon>
        <taxon>Metazoa</taxon>
        <taxon>Ecdysozoa</taxon>
        <taxon>Arthropoda</taxon>
        <taxon>Chelicerata</taxon>
        <taxon>Arachnida</taxon>
        <taxon>Araneae</taxon>
        <taxon>Araneomorphae</taxon>
        <taxon>Entelegynae</taxon>
        <taxon>Araneoidea</taxon>
        <taxon>Araneidae</taxon>
        <taxon>Araneus</taxon>
    </lineage>
</organism>
<dbReference type="Proteomes" id="UP000499080">
    <property type="component" value="Unassembled WGS sequence"/>
</dbReference>
<name>A0A4Y2PI11_ARAVE</name>
<feature type="region of interest" description="Disordered" evidence="1">
    <location>
        <begin position="47"/>
        <end position="75"/>
    </location>
</feature>
<accession>A0A4Y2PI11</accession>
<protein>
    <submittedName>
        <fullName evidence="2">Uncharacterized protein</fullName>
    </submittedName>
</protein>
<proteinExistence type="predicted"/>